<evidence type="ECO:0000313" key="2">
    <source>
        <dbReference type="EMBL" id="MPD00983.1"/>
    </source>
</evidence>
<dbReference type="Proteomes" id="UP000324222">
    <property type="component" value="Unassembled WGS sequence"/>
</dbReference>
<evidence type="ECO:0000256" key="1">
    <source>
        <dbReference type="SAM" id="MobiDB-lite"/>
    </source>
</evidence>
<accession>A0A5B7JY33</accession>
<proteinExistence type="predicted"/>
<feature type="compositionally biased region" description="Basic and acidic residues" evidence="1">
    <location>
        <begin position="21"/>
        <end position="39"/>
    </location>
</feature>
<organism evidence="2 3">
    <name type="scientific">Portunus trituberculatus</name>
    <name type="common">Swimming crab</name>
    <name type="synonym">Neptunus trituberculatus</name>
    <dbReference type="NCBI Taxonomy" id="210409"/>
    <lineage>
        <taxon>Eukaryota</taxon>
        <taxon>Metazoa</taxon>
        <taxon>Ecdysozoa</taxon>
        <taxon>Arthropoda</taxon>
        <taxon>Crustacea</taxon>
        <taxon>Multicrustacea</taxon>
        <taxon>Malacostraca</taxon>
        <taxon>Eumalacostraca</taxon>
        <taxon>Eucarida</taxon>
        <taxon>Decapoda</taxon>
        <taxon>Pleocyemata</taxon>
        <taxon>Brachyura</taxon>
        <taxon>Eubrachyura</taxon>
        <taxon>Portunoidea</taxon>
        <taxon>Portunidae</taxon>
        <taxon>Portuninae</taxon>
        <taxon>Portunus</taxon>
    </lineage>
</organism>
<name>A0A5B7JY33_PORTR</name>
<protein>
    <submittedName>
        <fullName evidence="2">Uncharacterized protein</fullName>
    </submittedName>
</protein>
<sequence>MRGARRNPARNATNFKTLIMDLRDREREDGGEAGRRGERWAGGGVRGKGVEQGRRGGKGELNNNSRDE</sequence>
<reference evidence="2 3" key="1">
    <citation type="submission" date="2019-05" db="EMBL/GenBank/DDBJ databases">
        <title>Another draft genome of Portunus trituberculatus and its Hox gene families provides insights of decapod evolution.</title>
        <authorList>
            <person name="Jeong J.-H."/>
            <person name="Song I."/>
            <person name="Kim S."/>
            <person name="Choi T."/>
            <person name="Kim D."/>
            <person name="Ryu S."/>
            <person name="Kim W."/>
        </authorList>
    </citation>
    <scope>NUCLEOTIDE SEQUENCE [LARGE SCALE GENOMIC DNA]</scope>
    <source>
        <tissue evidence="2">Muscle</tissue>
    </source>
</reference>
<comment type="caution">
    <text evidence="2">The sequence shown here is derived from an EMBL/GenBank/DDBJ whole genome shotgun (WGS) entry which is preliminary data.</text>
</comment>
<dbReference type="AlphaFoldDB" id="A0A5B7JY33"/>
<dbReference type="EMBL" id="VSRR010125260">
    <property type="protein sequence ID" value="MPD00983.1"/>
    <property type="molecule type" value="Genomic_DNA"/>
</dbReference>
<feature type="compositionally biased region" description="Basic and acidic residues" evidence="1">
    <location>
        <begin position="48"/>
        <end position="58"/>
    </location>
</feature>
<gene>
    <name evidence="2" type="ORF">E2C01_096493</name>
</gene>
<evidence type="ECO:0000313" key="3">
    <source>
        <dbReference type="Proteomes" id="UP000324222"/>
    </source>
</evidence>
<feature type="region of interest" description="Disordered" evidence="1">
    <location>
        <begin position="1"/>
        <end position="68"/>
    </location>
</feature>
<keyword evidence="3" id="KW-1185">Reference proteome</keyword>